<dbReference type="Proteomes" id="UP000032027">
    <property type="component" value="Chromosome"/>
</dbReference>
<dbReference type="HAMAP" id="MF_00582">
    <property type="entry name" value="UPF0215"/>
    <property type="match status" value="1"/>
</dbReference>
<dbReference type="PANTHER" id="PTHR39518">
    <property type="entry name" value="UPF0215 PROTEIN MJ1150"/>
    <property type="match status" value="1"/>
</dbReference>
<protein>
    <recommendedName>
        <fullName evidence="1">UPF0215 protein NPIRD3C_1633</fullName>
    </recommendedName>
</protein>
<dbReference type="HOGENOM" id="CLU_095956_0_0_2"/>
<keyword evidence="3" id="KW-1185">Reference proteome</keyword>
<name>A0A0C5C0H2_9ARCH</name>
<sequence length="193" mass="21771">MRSLHLEKKGLRGLAIAESFKQNSRKSVFSGIVMRRDFVIDGFVFGSATLEGDDATDAILKMYYDLNRSDISYVLISGLIVSMYNIIDIKKLFDILKIPLIGVSYHDSDGIEDSIKHHFPNSFESKLNKYAKLGKRKKITLSTSYDVFVRKEGCTLNDVKHLLNDLTLHGTVPEPIRVSQLLAKTLLEKGLSF</sequence>
<dbReference type="PANTHER" id="PTHR39518:SF2">
    <property type="entry name" value="UPF0215 PROTEIN MJ1150"/>
    <property type="match status" value="1"/>
</dbReference>
<dbReference type="GeneID" id="41600737"/>
<dbReference type="Gene3D" id="3.30.2170.10">
    <property type="entry name" value="archaeoglobus fulgidus dsm 4304 superfamily"/>
    <property type="match status" value="1"/>
</dbReference>
<evidence type="ECO:0000313" key="2">
    <source>
        <dbReference type="EMBL" id="AJM92845.1"/>
    </source>
</evidence>
<proteinExistence type="inferred from homology"/>
<comment type="similarity">
    <text evidence="1">Belongs to the UPF0215 family.</text>
</comment>
<dbReference type="RefSeq" id="WP_148703618.1">
    <property type="nucleotide sequence ID" value="NZ_CP010868.1"/>
</dbReference>
<dbReference type="InterPro" id="IPR002802">
    <property type="entry name" value="Endo_dU"/>
</dbReference>
<dbReference type="STRING" id="1582439.NPIRD3C_1633"/>
<reference evidence="2 3" key="2">
    <citation type="journal article" date="2016" name="ISME J.">
        <title>Physiological and genomic characterization of two novel marine thaumarchaeal strains indicates niche differentiation.</title>
        <authorList>
            <person name="Bayer B."/>
            <person name="Vojvoda J."/>
            <person name="Offre P."/>
            <person name="Alves R.J."/>
            <person name="Elisabeth N.H."/>
            <person name="Garcia J.A."/>
            <person name="Volland J.M."/>
            <person name="Srivastava A."/>
            <person name="Schleper C."/>
            <person name="Herndl G.J."/>
        </authorList>
    </citation>
    <scope>NUCLEOTIDE SEQUENCE [LARGE SCALE GENOMIC DNA]</scope>
    <source>
        <strain evidence="2 3">D3C</strain>
    </source>
</reference>
<dbReference type="AlphaFoldDB" id="A0A0C5C0H2"/>
<gene>
    <name evidence="2" type="ORF">NPIRD3C_1633</name>
</gene>
<reference evidence="3" key="1">
    <citation type="submission" date="2015-02" db="EMBL/GenBank/DDBJ databases">
        <title>Characterization of two novel Thaumarchaeota isolated from the Northern Adriatic Sea.</title>
        <authorList>
            <person name="Bayer B."/>
            <person name="Vojvoda J."/>
            <person name="Offre P."/>
            <person name="Srivastava A."/>
            <person name="Elisabeth N."/>
            <person name="Garcia J.A.L."/>
            <person name="Schleper C."/>
            <person name="Herndl G.J."/>
        </authorList>
    </citation>
    <scope>NUCLEOTIDE SEQUENCE [LARGE SCALE GENOMIC DNA]</scope>
    <source>
        <strain evidence="3">D3C</strain>
    </source>
</reference>
<dbReference type="OrthoDB" id="15207at2157"/>
<accession>A0A0C5C0H2</accession>
<reference evidence="2 3" key="3">
    <citation type="journal article" date="2019" name="Int. J. Syst. Evol. Microbiol.">
        <title>Nitrosopumilus adriaticus sp. nov. and Nitrosopumilus piranensis sp. nov., two ammonia-oxidizing archaea from the Adriatic Sea and members of the class Nitrososphaeria.</title>
        <authorList>
            <person name="Bayer B."/>
            <person name="Vojvoda J."/>
            <person name="Reinthaler T."/>
            <person name="Reyes C."/>
            <person name="Pinto M."/>
            <person name="Herndl G.J."/>
        </authorList>
    </citation>
    <scope>NUCLEOTIDE SEQUENCE [LARGE SCALE GENOMIC DNA]</scope>
    <source>
        <strain evidence="2 3">D3C</strain>
    </source>
</reference>
<dbReference type="EMBL" id="CP010868">
    <property type="protein sequence ID" value="AJM92845.1"/>
    <property type="molecule type" value="Genomic_DNA"/>
</dbReference>
<dbReference type="PATRIC" id="fig|1582439.9.peg.1683"/>
<organism evidence="2 3">
    <name type="scientific">Nitrosopumilus piranensis</name>
    <dbReference type="NCBI Taxonomy" id="1582439"/>
    <lineage>
        <taxon>Archaea</taxon>
        <taxon>Nitrososphaerota</taxon>
        <taxon>Nitrososphaeria</taxon>
        <taxon>Nitrosopumilales</taxon>
        <taxon>Nitrosopumilaceae</taxon>
        <taxon>Nitrosopumilus</taxon>
    </lineage>
</organism>
<evidence type="ECO:0000313" key="3">
    <source>
        <dbReference type="Proteomes" id="UP000032027"/>
    </source>
</evidence>
<evidence type="ECO:0000256" key="1">
    <source>
        <dbReference type="HAMAP-Rule" id="MF_00582"/>
    </source>
</evidence>
<dbReference type="KEGG" id="nid:NPIRD3C_1633"/>
<dbReference type="Pfam" id="PF01949">
    <property type="entry name" value="Endo_dU"/>
    <property type="match status" value="1"/>
</dbReference>